<dbReference type="KEGG" id="cfj:CFIO01_04664"/>
<dbReference type="AlphaFoldDB" id="A0A010RLG9"/>
<dbReference type="OrthoDB" id="4775902at2759"/>
<dbReference type="Proteomes" id="UP000020467">
    <property type="component" value="Unassembled WGS sequence"/>
</dbReference>
<sequence>MPKTDSETHKAERVLGQSLSLHHLSSLILDVWFNIVQEKTWALTRAPGKPAHASAESPLSSVGDNIEEDRLGEMDWNGNVKGECVLENSPTKSPMLGSTSKDSRWDMERFLLNEERNRLCLWLSDFSTHELDQLLKAPANDALHIFGVVALESFIRIGDALLGQSCNGKDTY</sequence>
<organism evidence="1 2">
    <name type="scientific">Colletotrichum fioriniae PJ7</name>
    <dbReference type="NCBI Taxonomy" id="1445577"/>
    <lineage>
        <taxon>Eukaryota</taxon>
        <taxon>Fungi</taxon>
        <taxon>Dikarya</taxon>
        <taxon>Ascomycota</taxon>
        <taxon>Pezizomycotina</taxon>
        <taxon>Sordariomycetes</taxon>
        <taxon>Hypocreomycetidae</taxon>
        <taxon>Glomerellales</taxon>
        <taxon>Glomerellaceae</taxon>
        <taxon>Colletotrichum</taxon>
        <taxon>Colletotrichum acutatum species complex</taxon>
    </lineage>
</organism>
<name>A0A010RLG9_9PEZI</name>
<dbReference type="EMBL" id="JARH01001094">
    <property type="protein sequence ID" value="EXF72958.1"/>
    <property type="molecule type" value="Genomic_DNA"/>
</dbReference>
<accession>A0A010RLG9</accession>
<gene>
    <name evidence="1" type="ORF">CFIO01_04664</name>
</gene>
<reference evidence="1 2" key="1">
    <citation type="submission" date="2014-02" db="EMBL/GenBank/DDBJ databases">
        <title>The genome sequence of Colletotrichum fioriniae PJ7.</title>
        <authorList>
            <person name="Baroncelli R."/>
            <person name="Thon M.R."/>
        </authorList>
    </citation>
    <scope>NUCLEOTIDE SEQUENCE [LARGE SCALE GENOMIC DNA]</scope>
    <source>
        <strain evidence="1 2">PJ7</strain>
    </source>
</reference>
<evidence type="ECO:0000313" key="1">
    <source>
        <dbReference type="EMBL" id="EXF72958.1"/>
    </source>
</evidence>
<protein>
    <submittedName>
        <fullName evidence="1">Uncharacterized protein</fullName>
    </submittedName>
</protein>
<dbReference type="HOGENOM" id="CLU_1555122_0_0_1"/>
<evidence type="ECO:0000313" key="2">
    <source>
        <dbReference type="Proteomes" id="UP000020467"/>
    </source>
</evidence>
<proteinExistence type="predicted"/>
<comment type="caution">
    <text evidence="1">The sequence shown here is derived from an EMBL/GenBank/DDBJ whole genome shotgun (WGS) entry which is preliminary data.</text>
</comment>
<keyword evidence="2" id="KW-1185">Reference proteome</keyword>